<dbReference type="Gene3D" id="3.40.50.150">
    <property type="entry name" value="Vaccinia Virus protein VP39"/>
    <property type="match status" value="1"/>
</dbReference>
<feature type="domain" description="Methyltransferase" evidence="1">
    <location>
        <begin position="22"/>
        <end position="114"/>
    </location>
</feature>
<evidence type="ECO:0000313" key="2">
    <source>
        <dbReference type="EMBL" id="KAE8662803.1"/>
    </source>
</evidence>
<dbReference type="InterPro" id="IPR041698">
    <property type="entry name" value="Methyltransf_25"/>
</dbReference>
<dbReference type="SUPFAM" id="SSF53335">
    <property type="entry name" value="S-adenosyl-L-methionine-dependent methyltransferases"/>
    <property type="match status" value="1"/>
</dbReference>
<evidence type="ECO:0000259" key="1">
    <source>
        <dbReference type="Pfam" id="PF13649"/>
    </source>
</evidence>
<dbReference type="PANTHER" id="PTHR42912">
    <property type="entry name" value="METHYLTRANSFERASE"/>
    <property type="match status" value="1"/>
</dbReference>
<protein>
    <submittedName>
        <fullName evidence="2">Seed biotin-containing protein SBP65-like</fullName>
    </submittedName>
</protein>
<sequence length="200" mass="22286">MSMTLRAIPYASTLEKATQEMHIGCSVGLSTRFLTDEFPSAKVTGIDMSPYFLLVAQYKEKERSPRKNPITWIHAAGENTGSQSESFGYVFHECPERAIIALVNEAFRLLKPGGTLSITDQAPKSKIIQELPPALFTLMKSTEPFLNEYNLTDLEGRLREAGFVTVKSMLTDPRHMTMTASVPLKPKAFKSSNFESEGLF</sequence>
<dbReference type="PANTHER" id="PTHR42912:SF80">
    <property type="entry name" value="METHYLTRANSFERASE DOMAIN-CONTAINING PROTEIN"/>
    <property type="match status" value="1"/>
</dbReference>
<accession>A0A6A2WQ07</accession>
<dbReference type="Proteomes" id="UP000436088">
    <property type="component" value="Unassembled WGS sequence"/>
</dbReference>
<dbReference type="GO" id="GO:0008168">
    <property type="term" value="F:methyltransferase activity"/>
    <property type="evidence" value="ECO:0007669"/>
    <property type="project" value="TreeGrafter"/>
</dbReference>
<dbReference type="Pfam" id="PF13649">
    <property type="entry name" value="Methyltransf_25"/>
    <property type="match status" value="1"/>
</dbReference>
<reference evidence="2" key="1">
    <citation type="submission" date="2019-09" db="EMBL/GenBank/DDBJ databases">
        <title>Draft genome information of white flower Hibiscus syriacus.</title>
        <authorList>
            <person name="Kim Y.-M."/>
        </authorList>
    </citation>
    <scope>NUCLEOTIDE SEQUENCE [LARGE SCALE GENOMIC DNA]</scope>
    <source>
        <strain evidence="2">YM2019G1</strain>
    </source>
</reference>
<dbReference type="EMBL" id="VEPZ02001693">
    <property type="protein sequence ID" value="KAE8662803.1"/>
    <property type="molecule type" value="Genomic_DNA"/>
</dbReference>
<evidence type="ECO:0000313" key="3">
    <source>
        <dbReference type="Proteomes" id="UP000436088"/>
    </source>
</evidence>
<dbReference type="CDD" id="cd02440">
    <property type="entry name" value="AdoMet_MTases"/>
    <property type="match status" value="1"/>
</dbReference>
<keyword evidence="3" id="KW-1185">Reference proteome</keyword>
<name>A0A6A2WQ07_HIBSY</name>
<organism evidence="2 3">
    <name type="scientific">Hibiscus syriacus</name>
    <name type="common">Rose of Sharon</name>
    <dbReference type="NCBI Taxonomy" id="106335"/>
    <lineage>
        <taxon>Eukaryota</taxon>
        <taxon>Viridiplantae</taxon>
        <taxon>Streptophyta</taxon>
        <taxon>Embryophyta</taxon>
        <taxon>Tracheophyta</taxon>
        <taxon>Spermatophyta</taxon>
        <taxon>Magnoliopsida</taxon>
        <taxon>eudicotyledons</taxon>
        <taxon>Gunneridae</taxon>
        <taxon>Pentapetalae</taxon>
        <taxon>rosids</taxon>
        <taxon>malvids</taxon>
        <taxon>Malvales</taxon>
        <taxon>Malvaceae</taxon>
        <taxon>Malvoideae</taxon>
        <taxon>Hibiscus</taxon>
    </lineage>
</organism>
<proteinExistence type="predicted"/>
<gene>
    <name evidence="2" type="ORF">F3Y22_tig00113124pilonHSYRG00092</name>
</gene>
<dbReference type="AlphaFoldDB" id="A0A6A2WQ07"/>
<dbReference type="InterPro" id="IPR050508">
    <property type="entry name" value="Methyltransf_Superfamily"/>
</dbReference>
<dbReference type="InterPro" id="IPR029063">
    <property type="entry name" value="SAM-dependent_MTases_sf"/>
</dbReference>
<comment type="caution">
    <text evidence="2">The sequence shown here is derived from an EMBL/GenBank/DDBJ whole genome shotgun (WGS) entry which is preliminary data.</text>
</comment>